<dbReference type="RefSeq" id="WP_087483052.1">
    <property type="nucleotide sequence ID" value="NZ_AP024884.1"/>
</dbReference>
<dbReference type="PANTHER" id="PTHR43072">
    <property type="entry name" value="N-ACETYLTRANSFERASE"/>
    <property type="match status" value="1"/>
</dbReference>
<evidence type="ECO:0000259" key="1">
    <source>
        <dbReference type="PROSITE" id="PS51186"/>
    </source>
</evidence>
<accession>A0A1Y6IZH7</accession>
<evidence type="ECO:0000313" key="3">
    <source>
        <dbReference type="EMBL" id="SMS03046.1"/>
    </source>
</evidence>
<evidence type="ECO:0000313" key="4">
    <source>
        <dbReference type="Proteomes" id="UP000196125"/>
    </source>
</evidence>
<reference evidence="2 5" key="2">
    <citation type="submission" date="2023-11" db="EMBL/GenBank/DDBJ databases">
        <title>Plant-associative lifestyle of Vibrio porteresiae and its evolutionary dynamics.</title>
        <authorList>
            <person name="Rameshkumar N."/>
            <person name="Kirti K."/>
        </authorList>
    </citation>
    <scope>NUCLEOTIDE SEQUENCE [LARGE SCALE GENOMIC DNA]</scope>
    <source>
        <strain evidence="2 5">MSSRF38</strain>
    </source>
</reference>
<keyword evidence="3" id="KW-0012">Acyltransferase</keyword>
<dbReference type="Pfam" id="PF13420">
    <property type="entry name" value="Acetyltransf_4"/>
    <property type="match status" value="1"/>
</dbReference>
<dbReference type="InterPro" id="IPR016181">
    <property type="entry name" value="Acyl_CoA_acyltransferase"/>
</dbReference>
<keyword evidence="3" id="KW-0808">Transferase</keyword>
<dbReference type="SUPFAM" id="SSF55729">
    <property type="entry name" value="Acyl-CoA N-acyltransferases (Nat)"/>
    <property type="match status" value="1"/>
</dbReference>
<dbReference type="PROSITE" id="PS51186">
    <property type="entry name" value="GNAT"/>
    <property type="match status" value="1"/>
</dbReference>
<dbReference type="EMBL" id="FXXI01000017">
    <property type="protein sequence ID" value="SMS03046.1"/>
    <property type="molecule type" value="Genomic_DNA"/>
</dbReference>
<dbReference type="GO" id="GO:0102971">
    <property type="term" value="F:phosphinothricin N-acetyltransferase activity"/>
    <property type="evidence" value="ECO:0007669"/>
    <property type="project" value="UniProtKB-EC"/>
</dbReference>
<dbReference type="CDD" id="cd04301">
    <property type="entry name" value="NAT_SF"/>
    <property type="match status" value="1"/>
</dbReference>
<dbReference type="Gene3D" id="3.40.630.30">
    <property type="match status" value="1"/>
</dbReference>
<sequence length="166" mass="18728">MNIRDVCSDDAAAIAEIYNHYIDNTVITFEEEPVAADVIAQRIRKIQQAGLPWLVAESEDGVVLGYAYASLWKERSAYRFTVESSVYLAKDTRGKGVGSTLYRSLLTWLQQRGIRHVMGVVALPNERSVGLHEKLGFMKVGEFKEIGFKFNRPVSVGYWQLELNIA</sequence>
<dbReference type="AlphaFoldDB" id="A0A1Y6IZH7"/>
<dbReference type="InterPro" id="IPR000182">
    <property type="entry name" value="GNAT_dom"/>
</dbReference>
<dbReference type="Proteomes" id="UP001283366">
    <property type="component" value="Unassembled WGS sequence"/>
</dbReference>
<dbReference type="Proteomes" id="UP000196125">
    <property type="component" value="Unassembled WGS sequence"/>
</dbReference>
<dbReference type="OrthoDB" id="5459937at2"/>
<feature type="domain" description="N-acetyltransferase" evidence="1">
    <location>
        <begin position="1"/>
        <end position="164"/>
    </location>
</feature>
<evidence type="ECO:0000313" key="5">
    <source>
        <dbReference type="Proteomes" id="UP001283366"/>
    </source>
</evidence>
<gene>
    <name evidence="3" type="primary">pat</name>
    <name evidence="2" type="ORF">SBX37_20920</name>
    <name evidence="3" type="ORF">VIM7927_04409</name>
</gene>
<evidence type="ECO:0000313" key="2">
    <source>
        <dbReference type="EMBL" id="MDW6005334.1"/>
    </source>
</evidence>
<organism evidence="3 4">
    <name type="scientific">Vibrio mangrovi</name>
    <dbReference type="NCBI Taxonomy" id="474394"/>
    <lineage>
        <taxon>Bacteria</taxon>
        <taxon>Pseudomonadati</taxon>
        <taxon>Pseudomonadota</taxon>
        <taxon>Gammaproteobacteria</taxon>
        <taxon>Vibrionales</taxon>
        <taxon>Vibrionaceae</taxon>
        <taxon>Vibrio</taxon>
    </lineage>
</organism>
<protein>
    <submittedName>
        <fullName evidence="2">N-acetyltransferase family protein</fullName>
    </submittedName>
    <submittedName>
        <fullName evidence="3">Phosphinothricin N-acetyltransferase</fullName>
        <ecNumber evidence="3">2.3.1.183</ecNumber>
    </submittedName>
</protein>
<reference evidence="3 4" key="1">
    <citation type="submission" date="2017-05" db="EMBL/GenBank/DDBJ databases">
        <authorList>
            <person name="Song R."/>
            <person name="Chenine A.L."/>
            <person name="Ruprecht R.M."/>
        </authorList>
    </citation>
    <scope>NUCLEOTIDE SEQUENCE [LARGE SCALE GENOMIC DNA]</scope>
    <source>
        <strain evidence="3 4">CECT 7927</strain>
    </source>
</reference>
<dbReference type="EC" id="2.3.1.183" evidence="3"/>
<dbReference type="EMBL" id="JAWRCO010000002">
    <property type="protein sequence ID" value="MDW6005334.1"/>
    <property type="molecule type" value="Genomic_DNA"/>
</dbReference>
<dbReference type="PANTHER" id="PTHR43072:SF8">
    <property type="entry name" value="ACYLTRANSFERASE FABY-RELATED"/>
    <property type="match status" value="1"/>
</dbReference>
<proteinExistence type="predicted"/>
<keyword evidence="5" id="KW-1185">Reference proteome</keyword>
<name>A0A1Y6IZH7_9VIBR</name>